<dbReference type="PANTHER" id="PTHR10443">
    <property type="entry name" value="MICROSOMAL DIPEPTIDASE"/>
    <property type="match status" value="1"/>
</dbReference>
<dbReference type="PROSITE" id="PS51365">
    <property type="entry name" value="RENAL_DIPEPTIDASE_2"/>
    <property type="match status" value="1"/>
</dbReference>
<dbReference type="GO" id="GO:0006508">
    <property type="term" value="P:proteolysis"/>
    <property type="evidence" value="ECO:0007669"/>
    <property type="project" value="InterPro"/>
</dbReference>
<dbReference type="Proteomes" id="UP000242520">
    <property type="component" value="Unassembled WGS sequence"/>
</dbReference>
<dbReference type="InterPro" id="IPR008257">
    <property type="entry name" value="Pept_M19"/>
</dbReference>
<dbReference type="Pfam" id="PF01244">
    <property type="entry name" value="Peptidase_M19"/>
    <property type="match status" value="1"/>
</dbReference>
<dbReference type="Gene3D" id="3.20.20.140">
    <property type="entry name" value="Metal-dependent hydrolases"/>
    <property type="match status" value="1"/>
</dbReference>
<organism evidence="1 2">
    <name type="scientific">Tepidibacter thalassicus DSM 15285</name>
    <dbReference type="NCBI Taxonomy" id="1123350"/>
    <lineage>
        <taxon>Bacteria</taxon>
        <taxon>Bacillati</taxon>
        <taxon>Bacillota</taxon>
        <taxon>Clostridia</taxon>
        <taxon>Peptostreptococcales</taxon>
        <taxon>Peptostreptococcaceae</taxon>
        <taxon>Tepidibacter</taxon>
    </lineage>
</organism>
<gene>
    <name evidence="1" type="ORF">SAMN02744040_00299</name>
</gene>
<sequence>MKYSIIDSHCDTITKIEEENLNFYNNYISHINIKKMLKANIKIQFMAIYIDYNIPFPDCYFKAIKYINKIYEYEKIYDNLKVIKNKNDLDYVINKDNLIGIIITIEGGHIIHDNIDILKSLNILGVKSLTLTWNYKNKLACGVMEKIDLGLSNFGKKVINIMNDLNMIIDVSHVSNKTFYDVISISNNPIIASHSLSSYINNNKRNLTDDQIKKISELNGVIGINFCKEFVGKNKDISSLVDHIDRIIYIGGDNCIGLGSDFDGCEIIGDIQDCTYTYLIKNELLKRNYSENTIKKIYNQNYLNLLYKFFE</sequence>
<accession>A0A1M5NZ27</accession>
<dbReference type="GO" id="GO:0070573">
    <property type="term" value="F:metallodipeptidase activity"/>
    <property type="evidence" value="ECO:0007669"/>
    <property type="project" value="InterPro"/>
</dbReference>
<dbReference type="AlphaFoldDB" id="A0A1M5NZ27"/>
<evidence type="ECO:0000313" key="2">
    <source>
        <dbReference type="Proteomes" id="UP000242520"/>
    </source>
</evidence>
<name>A0A1M5NZ27_9FIRM</name>
<proteinExistence type="predicted"/>
<dbReference type="PANTHER" id="PTHR10443:SF12">
    <property type="entry name" value="DIPEPTIDASE"/>
    <property type="match status" value="1"/>
</dbReference>
<keyword evidence="2" id="KW-1185">Reference proteome</keyword>
<reference evidence="2" key="1">
    <citation type="submission" date="2016-11" db="EMBL/GenBank/DDBJ databases">
        <authorList>
            <person name="Varghese N."/>
            <person name="Submissions S."/>
        </authorList>
    </citation>
    <scope>NUCLEOTIDE SEQUENCE [LARGE SCALE GENOMIC DNA]</scope>
    <source>
        <strain evidence="2">DSM 15285</strain>
    </source>
</reference>
<dbReference type="SUPFAM" id="SSF51556">
    <property type="entry name" value="Metallo-dependent hydrolases"/>
    <property type="match status" value="1"/>
</dbReference>
<protein>
    <submittedName>
        <fullName evidence="1">Membrane dipeptidase</fullName>
    </submittedName>
</protein>
<evidence type="ECO:0000313" key="1">
    <source>
        <dbReference type="EMBL" id="SHG94771.1"/>
    </source>
</evidence>
<dbReference type="InterPro" id="IPR032466">
    <property type="entry name" value="Metal_Hydrolase"/>
</dbReference>
<dbReference type="STRING" id="1123350.SAMN02744040_00299"/>
<dbReference type="OrthoDB" id="9804920at2"/>
<dbReference type="RefSeq" id="WP_072723094.1">
    <property type="nucleotide sequence ID" value="NZ_FQXH01000005.1"/>
</dbReference>
<dbReference type="EMBL" id="FQXH01000005">
    <property type="protein sequence ID" value="SHG94771.1"/>
    <property type="molecule type" value="Genomic_DNA"/>
</dbReference>